<accession>A0A255XJ07</accession>
<dbReference type="AlphaFoldDB" id="A0A255XJ07"/>
<dbReference type="SUPFAM" id="SSF88723">
    <property type="entry name" value="PIN domain-like"/>
    <property type="match status" value="1"/>
</dbReference>
<dbReference type="RefSeq" id="WP_094410574.1">
    <property type="nucleotide sequence ID" value="NZ_BMJZ01000003.1"/>
</dbReference>
<gene>
    <name evidence="2" type="ORF">CHR90_18410</name>
</gene>
<evidence type="ECO:0000313" key="2">
    <source>
        <dbReference type="EMBL" id="OYQ16937.1"/>
    </source>
</evidence>
<dbReference type="Proteomes" id="UP000216361">
    <property type="component" value="Unassembled WGS sequence"/>
</dbReference>
<dbReference type="OrthoDB" id="163436at2"/>
<dbReference type="EMBL" id="NOXS01000035">
    <property type="protein sequence ID" value="OYQ16937.1"/>
    <property type="molecule type" value="Genomic_DNA"/>
</dbReference>
<protein>
    <recommendedName>
        <fullName evidence="1">PIN domain-containing protein</fullName>
    </recommendedName>
</protein>
<dbReference type="InterPro" id="IPR002716">
    <property type="entry name" value="PIN_dom"/>
</dbReference>
<dbReference type="Pfam" id="PF01850">
    <property type="entry name" value="PIN"/>
    <property type="match status" value="1"/>
</dbReference>
<evidence type="ECO:0000313" key="3">
    <source>
        <dbReference type="Proteomes" id="UP000216361"/>
    </source>
</evidence>
<reference evidence="2 3" key="1">
    <citation type="submission" date="2017-07" db="EMBL/GenBank/DDBJ databases">
        <title>Elstera cyanobacteriorum sp. nov., a novel bacterium isolated from cyanobacterial aggregates in a eutrophic lake.</title>
        <authorList>
            <person name="Cai H."/>
        </authorList>
    </citation>
    <scope>NUCLEOTIDE SEQUENCE [LARGE SCALE GENOMIC DNA]</scope>
    <source>
        <strain evidence="2 3">TH019</strain>
    </source>
</reference>
<name>A0A255XJ07_9PROT</name>
<evidence type="ECO:0000259" key="1">
    <source>
        <dbReference type="Pfam" id="PF01850"/>
    </source>
</evidence>
<feature type="domain" description="PIN" evidence="1">
    <location>
        <begin position="5"/>
        <end position="114"/>
    </location>
</feature>
<dbReference type="InterPro" id="IPR029060">
    <property type="entry name" value="PIN-like_dom_sf"/>
</dbReference>
<keyword evidence="3" id="KW-1185">Reference proteome</keyword>
<organism evidence="2 3">
    <name type="scientific">Elstera cyanobacteriorum</name>
    <dbReference type="NCBI Taxonomy" id="2022747"/>
    <lineage>
        <taxon>Bacteria</taxon>
        <taxon>Pseudomonadati</taxon>
        <taxon>Pseudomonadota</taxon>
        <taxon>Alphaproteobacteria</taxon>
        <taxon>Rhodospirillales</taxon>
        <taxon>Rhodospirillaceae</taxon>
        <taxon>Elstera</taxon>
    </lineage>
</organism>
<comment type="caution">
    <text evidence="2">The sequence shown here is derived from an EMBL/GenBank/DDBJ whole genome shotgun (WGS) entry which is preliminary data.</text>
</comment>
<dbReference type="Gene3D" id="3.40.50.1010">
    <property type="entry name" value="5'-nuclease"/>
    <property type="match status" value="1"/>
</dbReference>
<sequence length="134" mass="14724">MARPFLDTNVLIDAISDDPRGDQAAVLLAERCDTSVQALNEFTAVARRKLAMAWPDIAAALADFQRLCHTIHPITLETHHTALRLCHEYSLSLYDSVMVAAALHAGAELLLSEDMQDGLTVDGRLTLRNPFKIA</sequence>
<proteinExistence type="predicted"/>
<dbReference type="CDD" id="cd18692">
    <property type="entry name" value="PIN_VapC-like"/>
    <property type="match status" value="1"/>
</dbReference>